<dbReference type="Gene3D" id="1.10.10.60">
    <property type="entry name" value="Homeodomain-like"/>
    <property type="match status" value="1"/>
</dbReference>
<accession>A0ABQ0JQW3</accession>
<comment type="caution">
    <text evidence="7">The sequence shown here is derived from an EMBL/GenBank/DDBJ whole genome shotgun (WGS) entry which is preliminary data.</text>
</comment>
<reference evidence="8" key="1">
    <citation type="submission" date="2014-09" db="EMBL/GenBank/DDBJ databases">
        <title>Vibrio variabilis JCM 19239. (C206) whole genome shotgun sequence.</title>
        <authorList>
            <person name="Sawabe T."/>
            <person name="Meirelles P."/>
            <person name="Nakanishi M."/>
            <person name="Sayaka M."/>
            <person name="Hattori M."/>
            <person name="Ohkuma M."/>
        </authorList>
    </citation>
    <scope>NUCLEOTIDE SEQUENCE [LARGE SCALE GENOMIC DNA]</scope>
    <source>
        <strain evidence="8">JCM 19239</strain>
    </source>
</reference>
<dbReference type="InterPro" id="IPR002197">
    <property type="entry name" value="HTH_Fis"/>
</dbReference>
<evidence type="ECO:0000256" key="3">
    <source>
        <dbReference type="ARBA" id="ARBA00023015"/>
    </source>
</evidence>
<dbReference type="EMBL" id="BBMS01000134">
    <property type="protein sequence ID" value="GAL31146.1"/>
    <property type="molecule type" value="Genomic_DNA"/>
</dbReference>
<dbReference type="InterPro" id="IPR058031">
    <property type="entry name" value="AAA_lid_NorR"/>
</dbReference>
<organism evidence="7 8">
    <name type="scientific">Vibrio variabilis</name>
    <dbReference type="NCBI Taxonomy" id="990271"/>
    <lineage>
        <taxon>Bacteria</taxon>
        <taxon>Pseudomonadati</taxon>
        <taxon>Pseudomonadota</taxon>
        <taxon>Gammaproteobacteria</taxon>
        <taxon>Vibrionales</taxon>
        <taxon>Vibrionaceae</taxon>
        <taxon>Vibrio</taxon>
    </lineage>
</organism>
<proteinExistence type="predicted"/>
<feature type="domain" description="Sigma-54 factor interaction" evidence="6">
    <location>
        <begin position="4"/>
        <end position="233"/>
    </location>
</feature>
<dbReference type="InterPro" id="IPR003593">
    <property type="entry name" value="AAA+_ATPase"/>
</dbReference>
<dbReference type="InterPro" id="IPR027417">
    <property type="entry name" value="P-loop_NTPase"/>
</dbReference>
<dbReference type="Pfam" id="PF02954">
    <property type="entry name" value="HTH_8"/>
    <property type="match status" value="1"/>
</dbReference>
<dbReference type="PROSITE" id="PS00688">
    <property type="entry name" value="SIGMA54_INTERACT_3"/>
    <property type="match status" value="1"/>
</dbReference>
<keyword evidence="5" id="KW-0804">Transcription</keyword>
<name>A0ABQ0JQW3_9VIBR</name>
<dbReference type="PROSITE" id="PS00676">
    <property type="entry name" value="SIGMA54_INTERACT_2"/>
    <property type="match status" value="1"/>
</dbReference>
<protein>
    <submittedName>
        <fullName evidence="7">Formate hydrogenlyase transcriptional activator</fullName>
    </submittedName>
</protein>
<dbReference type="Gene3D" id="1.10.8.60">
    <property type="match status" value="1"/>
</dbReference>
<dbReference type="SUPFAM" id="SSF52540">
    <property type="entry name" value="P-loop containing nucleoside triphosphate hydrolases"/>
    <property type="match status" value="1"/>
</dbReference>
<dbReference type="PANTHER" id="PTHR32071:SF117">
    <property type="entry name" value="PTS-DEPENDENT DIHYDROXYACETONE KINASE OPERON REGULATORY PROTEIN-RELATED"/>
    <property type="match status" value="1"/>
</dbReference>
<evidence type="ECO:0000259" key="6">
    <source>
        <dbReference type="PROSITE" id="PS50045"/>
    </source>
</evidence>
<keyword evidence="2" id="KW-0067">ATP-binding</keyword>
<evidence type="ECO:0000256" key="5">
    <source>
        <dbReference type="ARBA" id="ARBA00023163"/>
    </source>
</evidence>
<dbReference type="SMART" id="SM00382">
    <property type="entry name" value="AAA"/>
    <property type="match status" value="1"/>
</dbReference>
<evidence type="ECO:0000313" key="8">
    <source>
        <dbReference type="Proteomes" id="UP000029223"/>
    </source>
</evidence>
<dbReference type="InterPro" id="IPR002078">
    <property type="entry name" value="Sigma_54_int"/>
</dbReference>
<dbReference type="Pfam" id="PF25601">
    <property type="entry name" value="AAA_lid_14"/>
    <property type="match status" value="1"/>
</dbReference>
<dbReference type="InterPro" id="IPR025944">
    <property type="entry name" value="Sigma_54_int_dom_CS"/>
</dbReference>
<dbReference type="Gene3D" id="3.40.50.300">
    <property type="entry name" value="P-loop containing nucleotide triphosphate hydrolases"/>
    <property type="match status" value="1"/>
</dbReference>
<evidence type="ECO:0000313" key="7">
    <source>
        <dbReference type="EMBL" id="GAL31146.1"/>
    </source>
</evidence>
<dbReference type="InterPro" id="IPR009057">
    <property type="entry name" value="Homeodomain-like_sf"/>
</dbReference>
<evidence type="ECO:0000256" key="4">
    <source>
        <dbReference type="ARBA" id="ARBA00023125"/>
    </source>
</evidence>
<dbReference type="CDD" id="cd00009">
    <property type="entry name" value="AAA"/>
    <property type="match status" value="1"/>
</dbReference>
<sequence>MTGLSGVSKAIDITNKRISQYAASDSEILIQGETGVGKSRCAKLIHQLSLRSKGPFVEINCGSIPRSLIESELFGHEKGAFTGAVKNHVGFIKRANTGTLFLDEIGDMPLEVQGHLLHFLESKEVHSLGSDCNDTVDCRVIAATNEALDALMANGDFRQDLFYRLNVLPLTIPSLRERTVDIEVLANSFLEQELLKSGREALTLSDASITVLKHHPWPGNIRELKNVIKRAVVLATGSVIEPEALGIDMVCDFRTVDHNQLASKHIEKVIRDHKYNMTASARYLNISRPTLYRLIKKHKLELDS</sequence>
<evidence type="ECO:0000256" key="1">
    <source>
        <dbReference type="ARBA" id="ARBA00022741"/>
    </source>
</evidence>
<keyword evidence="3" id="KW-0805">Transcription regulation</keyword>
<dbReference type="PANTHER" id="PTHR32071">
    <property type="entry name" value="TRANSCRIPTIONAL REGULATORY PROTEIN"/>
    <property type="match status" value="1"/>
</dbReference>
<dbReference type="Pfam" id="PF00158">
    <property type="entry name" value="Sigma54_activat"/>
    <property type="match status" value="1"/>
</dbReference>
<keyword evidence="1" id="KW-0547">Nucleotide-binding</keyword>
<keyword evidence="4" id="KW-0238">DNA-binding</keyword>
<gene>
    <name evidence="7" type="ORF">JCM19239_2169</name>
</gene>
<keyword evidence="8" id="KW-1185">Reference proteome</keyword>
<reference evidence="8" key="2">
    <citation type="submission" date="2014-09" db="EMBL/GenBank/DDBJ databases">
        <authorList>
            <consortium name="NBRP consortium"/>
            <person name="Sawabe T."/>
            <person name="Meirelles P."/>
            <person name="Nakanishi M."/>
            <person name="Sayaka M."/>
            <person name="Hattori M."/>
            <person name="Ohkuma M."/>
        </authorList>
    </citation>
    <scope>NUCLEOTIDE SEQUENCE [LARGE SCALE GENOMIC DNA]</scope>
    <source>
        <strain evidence="8">JCM 19239</strain>
    </source>
</reference>
<evidence type="ECO:0000256" key="2">
    <source>
        <dbReference type="ARBA" id="ARBA00022840"/>
    </source>
</evidence>
<dbReference type="InterPro" id="IPR025943">
    <property type="entry name" value="Sigma_54_int_dom_ATP-bd_2"/>
</dbReference>
<dbReference type="Proteomes" id="UP000029223">
    <property type="component" value="Unassembled WGS sequence"/>
</dbReference>
<dbReference type="SUPFAM" id="SSF46689">
    <property type="entry name" value="Homeodomain-like"/>
    <property type="match status" value="1"/>
</dbReference>
<dbReference type="PROSITE" id="PS50045">
    <property type="entry name" value="SIGMA54_INTERACT_4"/>
    <property type="match status" value="1"/>
</dbReference>